<name>A0ABN7APD8_9HEMI</name>
<dbReference type="EMBL" id="AP028913">
    <property type="protein sequence ID" value="BES94086.1"/>
    <property type="molecule type" value="Genomic_DNA"/>
</dbReference>
<proteinExistence type="predicted"/>
<keyword evidence="2" id="KW-1185">Reference proteome</keyword>
<sequence length="87" mass="9823">MENRQEQLMPRNAVISRIEMLHSHSTTRLWLNGREGPDLVVAGIHLLASNLQVNLSGLGAAKSVSHLFRYVPRDGAPWRDEIGRLRI</sequence>
<accession>A0ABN7APD8</accession>
<protein>
    <submittedName>
        <fullName evidence="1">Uncharacterized protein</fullName>
    </submittedName>
</protein>
<evidence type="ECO:0000313" key="1">
    <source>
        <dbReference type="EMBL" id="BES94086.1"/>
    </source>
</evidence>
<gene>
    <name evidence="1" type="ORF">NTJ_06895</name>
</gene>
<organism evidence="1 2">
    <name type="scientific">Nesidiocoris tenuis</name>
    <dbReference type="NCBI Taxonomy" id="355587"/>
    <lineage>
        <taxon>Eukaryota</taxon>
        <taxon>Metazoa</taxon>
        <taxon>Ecdysozoa</taxon>
        <taxon>Arthropoda</taxon>
        <taxon>Hexapoda</taxon>
        <taxon>Insecta</taxon>
        <taxon>Pterygota</taxon>
        <taxon>Neoptera</taxon>
        <taxon>Paraneoptera</taxon>
        <taxon>Hemiptera</taxon>
        <taxon>Heteroptera</taxon>
        <taxon>Panheteroptera</taxon>
        <taxon>Cimicomorpha</taxon>
        <taxon>Miridae</taxon>
        <taxon>Dicyphina</taxon>
        <taxon>Nesidiocoris</taxon>
    </lineage>
</organism>
<reference evidence="1 2" key="1">
    <citation type="submission" date="2023-09" db="EMBL/GenBank/DDBJ databases">
        <title>Nesidiocoris tenuis whole genome shotgun sequence.</title>
        <authorList>
            <person name="Shibata T."/>
            <person name="Shimoda M."/>
            <person name="Kobayashi T."/>
            <person name="Uehara T."/>
        </authorList>
    </citation>
    <scope>NUCLEOTIDE SEQUENCE [LARGE SCALE GENOMIC DNA]</scope>
    <source>
        <strain evidence="1 2">Japan</strain>
    </source>
</reference>
<dbReference type="Proteomes" id="UP001307889">
    <property type="component" value="Chromosome 5"/>
</dbReference>
<evidence type="ECO:0000313" key="2">
    <source>
        <dbReference type="Proteomes" id="UP001307889"/>
    </source>
</evidence>